<feature type="transmembrane region" description="Helical" evidence="1">
    <location>
        <begin position="60"/>
        <end position="78"/>
    </location>
</feature>
<keyword evidence="1" id="KW-0472">Membrane</keyword>
<feature type="transmembrane region" description="Helical" evidence="1">
    <location>
        <begin position="6"/>
        <end position="26"/>
    </location>
</feature>
<dbReference type="EMBL" id="BMKI01000010">
    <property type="protein sequence ID" value="GGD00599.1"/>
    <property type="molecule type" value="Genomic_DNA"/>
</dbReference>
<comment type="caution">
    <text evidence="2">The sequence shown here is derived from an EMBL/GenBank/DDBJ whole genome shotgun (WGS) entry which is preliminary data.</text>
</comment>
<name>A0ABQ1PPN6_9ENTE</name>
<dbReference type="RefSeq" id="WP_088270868.1">
    <property type="nucleotide sequence ID" value="NZ_BMKI01000010.1"/>
</dbReference>
<proteinExistence type="predicted"/>
<evidence type="ECO:0000313" key="2">
    <source>
        <dbReference type="EMBL" id="GGD00599.1"/>
    </source>
</evidence>
<feature type="transmembrane region" description="Helical" evidence="1">
    <location>
        <begin position="115"/>
        <end position="135"/>
    </location>
</feature>
<keyword evidence="1" id="KW-1133">Transmembrane helix</keyword>
<sequence>MGKYKTYYIFEGICLISWVVYLGLFLQLYKEAIFYVDSNAAFIIQLLFLVEYYFSSLFTYFIIGFLLITSNLYVLLFFHIKSKQNREFNLIRYSLIIFLVIFLISVGILLQTKLWPIFLLLVVLAATIVFITYALTKHQEDEVADYGVNEIVKELGPFSTEEIAMENTNNFFDYWQKHFEKTNYVLAYDMHKNNDSEYSVEIYVKSIVTAGETN</sequence>
<reference evidence="3" key="1">
    <citation type="journal article" date="2019" name="Int. J. Syst. Evol. Microbiol.">
        <title>The Global Catalogue of Microorganisms (GCM) 10K type strain sequencing project: providing services to taxonomists for standard genome sequencing and annotation.</title>
        <authorList>
            <consortium name="The Broad Institute Genomics Platform"/>
            <consortium name="The Broad Institute Genome Sequencing Center for Infectious Disease"/>
            <person name="Wu L."/>
            <person name="Ma J."/>
        </authorList>
    </citation>
    <scope>NUCLEOTIDE SEQUENCE [LARGE SCALE GENOMIC DNA]</scope>
    <source>
        <strain evidence="3">CGMCC 1.15942</strain>
    </source>
</reference>
<evidence type="ECO:0000256" key="1">
    <source>
        <dbReference type="SAM" id="Phobius"/>
    </source>
</evidence>
<keyword evidence="1" id="KW-0812">Transmembrane</keyword>
<feature type="transmembrane region" description="Helical" evidence="1">
    <location>
        <begin position="90"/>
        <end position="109"/>
    </location>
</feature>
<dbReference type="Proteomes" id="UP000630615">
    <property type="component" value="Unassembled WGS sequence"/>
</dbReference>
<protein>
    <submittedName>
        <fullName evidence="2">Uncharacterized protein</fullName>
    </submittedName>
</protein>
<gene>
    <name evidence="2" type="ORF">GCM10011573_32730</name>
</gene>
<keyword evidence="3" id="KW-1185">Reference proteome</keyword>
<accession>A0ABQ1PPN6</accession>
<evidence type="ECO:0000313" key="3">
    <source>
        <dbReference type="Proteomes" id="UP000630615"/>
    </source>
</evidence>
<organism evidence="2 3">
    <name type="scientific">Enterococcus wangshanyuanii</name>
    <dbReference type="NCBI Taxonomy" id="2005703"/>
    <lineage>
        <taxon>Bacteria</taxon>
        <taxon>Bacillati</taxon>
        <taxon>Bacillota</taxon>
        <taxon>Bacilli</taxon>
        <taxon>Lactobacillales</taxon>
        <taxon>Enterococcaceae</taxon>
        <taxon>Enterococcus</taxon>
    </lineage>
</organism>